<feature type="transmembrane region" description="Helical" evidence="2">
    <location>
        <begin position="106"/>
        <end position="125"/>
    </location>
</feature>
<accession>A0A2V3HQE7</accession>
<feature type="transmembrane region" description="Helical" evidence="2">
    <location>
        <begin position="57"/>
        <end position="74"/>
    </location>
</feature>
<dbReference type="EMBL" id="PSPG01000009">
    <property type="protein sequence ID" value="PXF21310.1"/>
    <property type="molecule type" value="Genomic_DNA"/>
</dbReference>
<gene>
    <name evidence="3" type="ORF">CXX69_04710</name>
</gene>
<protein>
    <submittedName>
        <fullName evidence="3">Uncharacterized protein</fullName>
    </submittedName>
</protein>
<evidence type="ECO:0000256" key="1">
    <source>
        <dbReference type="SAM" id="MobiDB-lite"/>
    </source>
</evidence>
<keyword evidence="2" id="KW-1133">Transmembrane helix</keyword>
<evidence type="ECO:0000313" key="4">
    <source>
        <dbReference type="Proteomes" id="UP000248161"/>
    </source>
</evidence>
<sequence length="417" mass="43976">MTCIQYCEALWMSNGGLLEKALEQQPDGEGEVTGAVVVADVASPDGSGFMSAPMKQGAGLALVALVLSWLLVNPKVQSDYAFAGLVPILIFAGSFYLVWNAMERKQTAVIAVVYILLAASPYAAMSLSSGEITITDADLSGDSAQIALKIRESGAIFGSSVDSADVTVTYEGSTVWESTISFAIDREDGYGKYGLISLTVSEWYQGNAADSAPYVVSVDVGGSADSMQLQSKHLQRTVDDVQSATAGAMGTESECSDSKDSCIIGVALKSWSGLDAMGDNPPGGLPHADYTVSATLFYGSTATIVYPTVTVVNGIAEWDSNNGEFGGGSAFVGEEGSELPMPGSVDSFELNTKYIPIEDWVVSDYGCYHFTTEVTQESPWSDSSVVSFTSYYDYTEEGGETGGDPTNEAWTSTTNCD</sequence>
<feature type="compositionally biased region" description="Polar residues" evidence="1">
    <location>
        <begin position="408"/>
        <end position="417"/>
    </location>
</feature>
<organism evidence="3 4">
    <name type="scientific">Candidatus Thalassarchaeum betae</name>
    <dbReference type="NCBI Taxonomy" id="2599289"/>
    <lineage>
        <taxon>Archaea</taxon>
        <taxon>Methanobacteriati</taxon>
        <taxon>Thermoplasmatota</taxon>
        <taxon>Candidatus Poseidoniia</taxon>
        <taxon>Candidatus Poseidoniales</taxon>
        <taxon>Candidatus Thalassarchaeaceae</taxon>
        <taxon>Candidatus Thalassarchaeum</taxon>
    </lineage>
</organism>
<evidence type="ECO:0000313" key="3">
    <source>
        <dbReference type="EMBL" id="PXF21310.1"/>
    </source>
</evidence>
<feature type="region of interest" description="Disordered" evidence="1">
    <location>
        <begin position="397"/>
        <end position="417"/>
    </location>
</feature>
<keyword evidence="2" id="KW-0812">Transmembrane</keyword>
<reference evidence="3 4" key="1">
    <citation type="journal article" date="2015" name="Nat. Commun.">
        <title>Genomic and transcriptomic evidence for scavenging of diverse organic compounds by widespread deep-sea archaea.</title>
        <authorList>
            <person name="Li M."/>
            <person name="Baker B.J."/>
            <person name="Anantharaman K."/>
            <person name="Jain S."/>
            <person name="Breier J.A."/>
            <person name="Dick G.J."/>
        </authorList>
    </citation>
    <scope>NUCLEOTIDE SEQUENCE [LARGE SCALE GENOMIC DNA]</scope>
    <source>
        <strain evidence="3">Cayman_51_deep</strain>
    </source>
</reference>
<proteinExistence type="predicted"/>
<keyword evidence="2" id="KW-0472">Membrane</keyword>
<feature type="transmembrane region" description="Helical" evidence="2">
    <location>
        <begin position="80"/>
        <end position="99"/>
    </location>
</feature>
<evidence type="ECO:0000256" key="2">
    <source>
        <dbReference type="SAM" id="Phobius"/>
    </source>
</evidence>
<comment type="caution">
    <text evidence="3">The sequence shown here is derived from an EMBL/GenBank/DDBJ whole genome shotgun (WGS) entry which is preliminary data.</text>
</comment>
<name>A0A2V3HQE7_9ARCH</name>
<dbReference type="Proteomes" id="UP000248161">
    <property type="component" value="Unassembled WGS sequence"/>
</dbReference>
<dbReference type="AlphaFoldDB" id="A0A2V3HQE7"/>